<evidence type="ECO:0000313" key="2">
    <source>
        <dbReference type="EMBL" id="AZA96723.1"/>
    </source>
</evidence>
<dbReference type="EMBL" id="CP033915">
    <property type="protein sequence ID" value="AZA88162.1"/>
    <property type="molecule type" value="Genomic_DNA"/>
</dbReference>
<sequence>MSEIIEEVRLYNTPAIGAYLLYKFTEGYINSHKSDDAPIALHHFIASAILSSESLKSRISNMRENLQSYIRSFEDSKTSDLLVGIHDRVKEKMSYTWSSIDIAVASGLLYWDTESGKLYYKKLEKSPSYGTLPKPSIKRDGERAEILGRWFSEHELSTITAYLKILL</sequence>
<dbReference type="Proteomes" id="UP000274073">
    <property type="component" value="Chromosome"/>
</dbReference>
<evidence type="ECO:0000313" key="3">
    <source>
        <dbReference type="Proteomes" id="UP000274073"/>
    </source>
</evidence>
<dbReference type="EMBL" id="CP033912">
    <property type="protein sequence ID" value="AZA96723.1"/>
    <property type="molecule type" value="Genomic_DNA"/>
</dbReference>
<keyword evidence="4" id="KW-1185">Reference proteome</keyword>
<dbReference type="AlphaFoldDB" id="A0AAD0YDQ0"/>
<name>A0AAD0YDQ0_9FLAO</name>
<accession>A0AAD0YDQ0</accession>
<proteinExistence type="predicted"/>
<evidence type="ECO:0000313" key="1">
    <source>
        <dbReference type="EMBL" id="AZA88162.1"/>
    </source>
</evidence>
<reference evidence="3 4" key="1">
    <citation type="submission" date="2018-11" db="EMBL/GenBank/DDBJ databases">
        <title>Proposal to divide the Flavobacteriaceae and reorganize its genera based on Amino Acid Identity values calculated from whole genome sequences.</title>
        <authorList>
            <person name="Nicholson A.C."/>
            <person name="Gulvik C.A."/>
            <person name="Whitney A.M."/>
            <person name="Humrighouse B.W."/>
            <person name="Bell M."/>
            <person name="Holmes B."/>
            <person name="Steigerwalt A.G."/>
            <person name="Villarma A."/>
            <person name="Sheth M."/>
            <person name="Batra D."/>
            <person name="Pryor J."/>
            <person name="Bernardet J.-F."/>
            <person name="Hugo C."/>
            <person name="Kampfer P."/>
            <person name="Newman J."/>
            <person name="McQuiston J.R."/>
        </authorList>
    </citation>
    <scope>NUCLEOTIDE SEQUENCE [LARGE SCALE GENOMIC DNA]</scope>
    <source>
        <strain evidence="1 3">G0207</strain>
        <strain evidence="2 4">H5143</strain>
    </source>
</reference>
<dbReference type="InterPro" id="IPR045390">
    <property type="entry name" value="ABC-3C_MC3"/>
</dbReference>
<evidence type="ECO:0000313" key="4">
    <source>
        <dbReference type="Proteomes" id="UP000281741"/>
    </source>
</evidence>
<dbReference type="Pfam" id="PF20131">
    <property type="entry name" value="MC3"/>
    <property type="match status" value="1"/>
</dbReference>
<gene>
    <name evidence="1" type="ORF">EG349_15850</name>
    <name evidence="2" type="ORF">EG353_14640</name>
</gene>
<dbReference type="RefSeq" id="WP_123855076.1">
    <property type="nucleotide sequence ID" value="NZ_CP033912.1"/>
</dbReference>
<organism evidence="1 3">
    <name type="scientific">Chryseobacterium shandongense</name>
    <dbReference type="NCBI Taxonomy" id="1493872"/>
    <lineage>
        <taxon>Bacteria</taxon>
        <taxon>Pseudomonadati</taxon>
        <taxon>Bacteroidota</taxon>
        <taxon>Flavobacteriia</taxon>
        <taxon>Flavobacteriales</taxon>
        <taxon>Weeksellaceae</taxon>
        <taxon>Chryseobacterium group</taxon>
        <taxon>Chryseobacterium</taxon>
    </lineage>
</organism>
<dbReference type="Proteomes" id="UP000281741">
    <property type="component" value="Chromosome"/>
</dbReference>
<protein>
    <submittedName>
        <fullName evidence="1">Uncharacterized protein</fullName>
    </submittedName>
</protein>